<dbReference type="Pfam" id="PF02465">
    <property type="entry name" value="FliD_N"/>
    <property type="match status" value="1"/>
</dbReference>
<dbReference type="PROSITE" id="PS00018">
    <property type="entry name" value="EF_HAND_1"/>
    <property type="match status" value="1"/>
</dbReference>
<evidence type="ECO:0000313" key="8">
    <source>
        <dbReference type="EMBL" id="NML63324.1"/>
    </source>
</evidence>
<dbReference type="InterPro" id="IPR040026">
    <property type="entry name" value="FliD"/>
</dbReference>
<keyword evidence="9" id="KW-1185">Reference proteome</keyword>
<dbReference type="Proteomes" id="UP000583752">
    <property type="component" value="Unassembled WGS sequence"/>
</dbReference>
<organism evidence="8 9">
    <name type="scientific">Massilia polaris</name>
    <dbReference type="NCBI Taxonomy" id="2728846"/>
    <lineage>
        <taxon>Bacteria</taxon>
        <taxon>Pseudomonadati</taxon>
        <taxon>Pseudomonadota</taxon>
        <taxon>Betaproteobacteria</taxon>
        <taxon>Burkholderiales</taxon>
        <taxon>Oxalobacteraceae</taxon>
        <taxon>Telluria group</taxon>
        <taxon>Massilia</taxon>
    </lineage>
</organism>
<evidence type="ECO:0000256" key="5">
    <source>
        <dbReference type="RuleBase" id="RU362066"/>
    </source>
</evidence>
<dbReference type="EMBL" id="JABBGG010000015">
    <property type="protein sequence ID" value="NML63324.1"/>
    <property type="molecule type" value="Genomic_DNA"/>
</dbReference>
<dbReference type="GO" id="GO:0007155">
    <property type="term" value="P:cell adhesion"/>
    <property type="evidence" value="ECO:0007669"/>
    <property type="project" value="InterPro"/>
</dbReference>
<feature type="domain" description="Flagellar hook-associated protein 2 C-terminal" evidence="7">
    <location>
        <begin position="232"/>
        <end position="448"/>
    </location>
</feature>
<comment type="subcellular location">
    <subcellularLocation>
        <location evidence="5">Secreted</location>
    </subcellularLocation>
    <subcellularLocation>
        <location evidence="5">Bacterial flagellum</location>
    </subcellularLocation>
</comment>
<evidence type="ECO:0000259" key="6">
    <source>
        <dbReference type="Pfam" id="PF02465"/>
    </source>
</evidence>
<comment type="subunit">
    <text evidence="2 5">Homopentamer.</text>
</comment>
<protein>
    <recommendedName>
        <fullName evidence="5">Flagellar hook-associated protein 2</fullName>
        <shortName evidence="5">HAP2</shortName>
    </recommendedName>
    <alternativeName>
        <fullName evidence="5">Flagellar cap protein</fullName>
    </alternativeName>
</protein>
<comment type="caution">
    <text evidence="8">The sequence shown here is derived from an EMBL/GenBank/DDBJ whole genome shotgun (WGS) entry which is preliminary data.</text>
</comment>
<proteinExistence type="inferred from homology"/>
<evidence type="ECO:0000256" key="3">
    <source>
        <dbReference type="ARBA" id="ARBA00023054"/>
    </source>
</evidence>
<dbReference type="PANTHER" id="PTHR30288:SF0">
    <property type="entry name" value="FLAGELLAR HOOK-ASSOCIATED PROTEIN 2"/>
    <property type="match status" value="1"/>
</dbReference>
<dbReference type="GO" id="GO:0009421">
    <property type="term" value="C:bacterial-type flagellum filament cap"/>
    <property type="evidence" value="ECO:0007669"/>
    <property type="project" value="InterPro"/>
</dbReference>
<evidence type="ECO:0000256" key="1">
    <source>
        <dbReference type="ARBA" id="ARBA00009764"/>
    </source>
</evidence>
<dbReference type="RefSeq" id="WP_169469177.1">
    <property type="nucleotide sequence ID" value="NZ_JABBGG010000015.1"/>
</dbReference>
<dbReference type="PANTHER" id="PTHR30288">
    <property type="entry name" value="FLAGELLAR CAP/ASSEMBLY PROTEIN FLID"/>
    <property type="match status" value="1"/>
</dbReference>
<dbReference type="InterPro" id="IPR010809">
    <property type="entry name" value="FliD_C"/>
</dbReference>
<dbReference type="GO" id="GO:0009424">
    <property type="term" value="C:bacterial-type flagellum hook"/>
    <property type="evidence" value="ECO:0007669"/>
    <property type="project" value="UniProtKB-UniRule"/>
</dbReference>
<keyword evidence="8" id="KW-0966">Cell projection</keyword>
<evidence type="ECO:0000313" key="9">
    <source>
        <dbReference type="Proteomes" id="UP000583752"/>
    </source>
</evidence>
<accession>A0A848HQD5</accession>
<feature type="domain" description="Flagellar hook-associated protein 2 N-terminal" evidence="6">
    <location>
        <begin position="10"/>
        <end position="103"/>
    </location>
</feature>
<dbReference type="GO" id="GO:0005576">
    <property type="term" value="C:extracellular region"/>
    <property type="evidence" value="ECO:0007669"/>
    <property type="project" value="UniProtKB-SubCell"/>
</dbReference>
<dbReference type="AlphaFoldDB" id="A0A848HQD5"/>
<keyword evidence="3" id="KW-0175">Coiled coil</keyword>
<gene>
    <name evidence="8" type="primary">fliD</name>
    <name evidence="8" type="ORF">HHL21_19975</name>
</gene>
<dbReference type="Pfam" id="PF07195">
    <property type="entry name" value="FliD_C"/>
    <property type="match status" value="1"/>
</dbReference>
<dbReference type="InterPro" id="IPR018247">
    <property type="entry name" value="EF_Hand_1_Ca_BS"/>
</dbReference>
<reference evidence="8 9" key="1">
    <citation type="submission" date="2020-04" db="EMBL/GenBank/DDBJ databases">
        <title>Massilia sp. RP-1-19 isolated from soil.</title>
        <authorList>
            <person name="Dahal R.H."/>
        </authorList>
    </citation>
    <scope>NUCLEOTIDE SEQUENCE [LARGE SCALE GENOMIC DNA]</scope>
    <source>
        <strain evidence="8 9">RP-1-19</strain>
    </source>
</reference>
<comment type="similarity">
    <text evidence="1 5">Belongs to the FliD family.</text>
</comment>
<name>A0A848HQD5_9BURK</name>
<comment type="function">
    <text evidence="5">Required for morphogenesis and for the elongation of the flagellar filament by facilitating polymerization of the flagellin monomers at the tip of growing filament. Forms a capping structure, which prevents flagellin subunits (transported through the central channel of the flagellum) from leaking out without polymerization at the distal end.</text>
</comment>
<evidence type="ECO:0000256" key="4">
    <source>
        <dbReference type="ARBA" id="ARBA00023143"/>
    </source>
</evidence>
<keyword evidence="8" id="KW-0282">Flagellum</keyword>
<evidence type="ECO:0000259" key="7">
    <source>
        <dbReference type="Pfam" id="PF07195"/>
    </source>
</evidence>
<keyword evidence="5" id="KW-0964">Secreted</keyword>
<evidence type="ECO:0000256" key="2">
    <source>
        <dbReference type="ARBA" id="ARBA00011255"/>
    </source>
</evidence>
<keyword evidence="8" id="KW-0969">Cilium</keyword>
<sequence length="463" mass="47346">MATTIGPSYDPAATAAALAESYVAARQNVLTTQSQRATAAASALTKLKSAISAYQTSLLSLSSTKTMLTRAATFSNTGLGTATASATAAAGSYSFFVERLATANQVQYSGLADTPAGTGTINVSLGGVAAFSVNLSTADTDANGTMTARELAAAINAAPANASKVSASVVTINGTAELILKSQATGAASAITLTTSPDTNAALQAKLAPGNATQVVAGQDARVWLGAQGTGTLITQATNTFTNIEGVSMTFTKAQAVGETPVTLTVAADNGTTTANVQKFVDEYNKLKSVVDGMISPGDPDNGKAAGAFADDGGVRVLQGRLISILRQAAPTGETMAAYGIIAARDGSLSLDATRLTKQLAINPNGLDALIGKASGVTPSGIAGNLDTYLKQWSSSVDGQIKQRQEANDRMISTLANRQNQIDKQYDSAYKRYLAQFTALQALQNQMASNTSMFDALFGSDSK</sequence>
<keyword evidence="4 5" id="KW-0975">Bacterial flagellum</keyword>
<dbReference type="InterPro" id="IPR003481">
    <property type="entry name" value="FliD_N"/>
</dbReference>